<protein>
    <submittedName>
        <fullName evidence="1">Uncharacterized protein</fullName>
    </submittedName>
</protein>
<evidence type="ECO:0000313" key="2">
    <source>
        <dbReference type="Proteomes" id="UP001056120"/>
    </source>
</evidence>
<keyword evidence="2" id="KW-1185">Reference proteome</keyword>
<gene>
    <name evidence="1" type="ORF">L1987_57264</name>
</gene>
<dbReference type="EMBL" id="CM042036">
    <property type="protein sequence ID" value="KAI3744188.1"/>
    <property type="molecule type" value="Genomic_DNA"/>
</dbReference>
<proteinExistence type="predicted"/>
<reference evidence="2" key="1">
    <citation type="journal article" date="2022" name="Mol. Ecol. Resour.">
        <title>The genomes of chicory, endive, great burdock and yacon provide insights into Asteraceae palaeo-polyploidization history and plant inulin production.</title>
        <authorList>
            <person name="Fan W."/>
            <person name="Wang S."/>
            <person name="Wang H."/>
            <person name="Wang A."/>
            <person name="Jiang F."/>
            <person name="Liu H."/>
            <person name="Zhao H."/>
            <person name="Xu D."/>
            <person name="Zhang Y."/>
        </authorList>
    </citation>
    <scope>NUCLEOTIDE SEQUENCE [LARGE SCALE GENOMIC DNA]</scope>
    <source>
        <strain evidence="2">cv. Yunnan</strain>
    </source>
</reference>
<dbReference type="Proteomes" id="UP001056120">
    <property type="component" value="Linkage Group LG19"/>
</dbReference>
<reference evidence="1 2" key="2">
    <citation type="journal article" date="2022" name="Mol. Ecol. Resour.">
        <title>The genomes of chicory, endive, great burdock and yacon provide insights into Asteraceae paleo-polyploidization history and plant inulin production.</title>
        <authorList>
            <person name="Fan W."/>
            <person name="Wang S."/>
            <person name="Wang H."/>
            <person name="Wang A."/>
            <person name="Jiang F."/>
            <person name="Liu H."/>
            <person name="Zhao H."/>
            <person name="Xu D."/>
            <person name="Zhang Y."/>
        </authorList>
    </citation>
    <scope>NUCLEOTIDE SEQUENCE [LARGE SCALE GENOMIC DNA]</scope>
    <source>
        <strain evidence="2">cv. Yunnan</strain>
        <tissue evidence="1">Leaves</tissue>
    </source>
</reference>
<organism evidence="1 2">
    <name type="scientific">Smallanthus sonchifolius</name>
    <dbReference type="NCBI Taxonomy" id="185202"/>
    <lineage>
        <taxon>Eukaryota</taxon>
        <taxon>Viridiplantae</taxon>
        <taxon>Streptophyta</taxon>
        <taxon>Embryophyta</taxon>
        <taxon>Tracheophyta</taxon>
        <taxon>Spermatophyta</taxon>
        <taxon>Magnoliopsida</taxon>
        <taxon>eudicotyledons</taxon>
        <taxon>Gunneridae</taxon>
        <taxon>Pentapetalae</taxon>
        <taxon>asterids</taxon>
        <taxon>campanulids</taxon>
        <taxon>Asterales</taxon>
        <taxon>Asteraceae</taxon>
        <taxon>Asteroideae</taxon>
        <taxon>Heliantheae alliance</taxon>
        <taxon>Millerieae</taxon>
        <taxon>Smallanthus</taxon>
    </lineage>
</organism>
<comment type="caution">
    <text evidence="1">The sequence shown here is derived from an EMBL/GenBank/DDBJ whole genome shotgun (WGS) entry which is preliminary data.</text>
</comment>
<name>A0ACB9DC32_9ASTR</name>
<sequence>MDNGGNSFTVKVVDKVLVSAEEPWKDHWLPFTNFDLLVPPFDVGSTFFYKKPSHGSFPTIVNTLKASLSRALSLYPPLAGQIEWNGAAGENQIHCNNQGVDFIEVVADVELKELNLYNPDECIEGKLMPKKLLRGVLAIQVTKLKCEGIVIGVLLDHRIVDGYSANMFIAAWADMTRSITPSMIPSFERSYLAPRSPTVYSPLIDNVFAPFVPPSNPDNINLSEEEEEDDEYILVNRIYYIKGEQLKKLQLLASENGCRRSKLVAFTSFLWREVALSMEESGQYNEACNVVVTVDGRRRLCEGEGEKKEKLMASHFGNVLSMPYGSKKPQELKEMSLSNVATVVQEFLQTATTKEHFLDIIDWVEDQKPRPLISKAFAAGEMSFSVSAGQRFETMDQIDFRLGKLTFGSCHVPSERKDCFVMTMGSPLNSEDWVIYTHMPKKHVNYVEAHASHIIKPLNADYLNI</sequence>
<evidence type="ECO:0000313" key="1">
    <source>
        <dbReference type="EMBL" id="KAI3744188.1"/>
    </source>
</evidence>
<accession>A0ACB9DC32</accession>